<dbReference type="SUPFAM" id="SSF51430">
    <property type="entry name" value="NAD(P)-linked oxidoreductase"/>
    <property type="match status" value="1"/>
</dbReference>
<evidence type="ECO:0000313" key="2">
    <source>
        <dbReference type="EMBL" id="BCX46930.1"/>
    </source>
</evidence>
<proteinExistence type="predicted"/>
<organism evidence="2 3">
    <name type="scientific">Haloferula helveola</name>
    <dbReference type="NCBI Taxonomy" id="490095"/>
    <lineage>
        <taxon>Bacteria</taxon>
        <taxon>Pseudomonadati</taxon>
        <taxon>Verrucomicrobiota</taxon>
        <taxon>Verrucomicrobiia</taxon>
        <taxon>Verrucomicrobiales</taxon>
        <taxon>Verrucomicrobiaceae</taxon>
        <taxon>Haloferula</taxon>
    </lineage>
</organism>
<accession>A0ABM7R9X7</accession>
<feature type="domain" description="NADP-dependent oxidoreductase" evidence="1">
    <location>
        <begin position="33"/>
        <end position="304"/>
    </location>
</feature>
<dbReference type="InterPro" id="IPR036812">
    <property type="entry name" value="NAD(P)_OxRdtase_dom_sf"/>
</dbReference>
<dbReference type="EMBL" id="AP024702">
    <property type="protein sequence ID" value="BCX46930.1"/>
    <property type="molecule type" value="Genomic_DNA"/>
</dbReference>
<dbReference type="CDD" id="cd19090">
    <property type="entry name" value="AKR_AKR15A-like"/>
    <property type="match status" value="1"/>
</dbReference>
<dbReference type="Pfam" id="PF00248">
    <property type="entry name" value="Aldo_ket_red"/>
    <property type="match status" value="1"/>
</dbReference>
<dbReference type="PANTHER" id="PTHR43312:SF1">
    <property type="entry name" value="NADP-DEPENDENT OXIDOREDUCTASE DOMAIN-CONTAINING PROTEIN"/>
    <property type="match status" value="1"/>
</dbReference>
<dbReference type="Proteomes" id="UP001374893">
    <property type="component" value="Chromosome"/>
</dbReference>
<dbReference type="InterPro" id="IPR053135">
    <property type="entry name" value="AKR2_Oxidoreductase"/>
</dbReference>
<reference evidence="2 3" key="1">
    <citation type="submission" date="2021-06" db="EMBL/GenBank/DDBJ databases">
        <title>Complete genome of Haloferula helveola possessing various polysaccharide degrading enzymes.</title>
        <authorList>
            <person name="Takami H."/>
            <person name="Huang C."/>
            <person name="Hamasaki K."/>
        </authorList>
    </citation>
    <scope>NUCLEOTIDE SEQUENCE [LARGE SCALE GENOMIC DNA]</scope>
    <source>
        <strain evidence="2 3">CN-1</strain>
    </source>
</reference>
<protein>
    <submittedName>
        <fullName evidence="2">AKR15A family of aldo-keto reductase</fullName>
    </submittedName>
</protein>
<dbReference type="InterPro" id="IPR023210">
    <property type="entry name" value="NADP_OxRdtase_dom"/>
</dbReference>
<evidence type="ECO:0000313" key="3">
    <source>
        <dbReference type="Proteomes" id="UP001374893"/>
    </source>
</evidence>
<dbReference type="PANTHER" id="PTHR43312">
    <property type="entry name" value="D-THREO-ALDOSE 1-DEHYDROGENASE"/>
    <property type="match status" value="1"/>
</dbReference>
<gene>
    <name evidence="2" type="ORF">HAHE_08380</name>
</gene>
<dbReference type="Gene3D" id="3.20.20.100">
    <property type="entry name" value="NADP-dependent oxidoreductase domain"/>
    <property type="match status" value="1"/>
</dbReference>
<sequence>MAMKSRPLGSTGLHVSELALGSLYTSSLGGGVEESRRILTAAREAGINYIDTAPAYGDSEATLGEAWDGQQDAFVLSTKLGGRPQPFDPQDAAALRGSVEESLRLLKRETIDILMIHEPDRPLQYPWWTSYEPYAGPVLEVIDALKSEGKIKHTGLGGTTVSEMTHLIRSGLFDVVLTAFNFNILFREAAAELIPEARSRGMGIVIGSVLGQGGLGRRYDDAVRERPNWMSHDRQQQLLRLYALLDQLDGMPLAELGVRWALSQEEPSSILIGPKTVEQLESSVVAAERGSLPEDVLRELDEIAAMLPNRPFEEPMILPLGKDYRGPAMANVGAAVKVGKL</sequence>
<keyword evidence="3" id="KW-1185">Reference proteome</keyword>
<name>A0ABM7R9X7_9BACT</name>
<evidence type="ECO:0000259" key="1">
    <source>
        <dbReference type="Pfam" id="PF00248"/>
    </source>
</evidence>